<sequence>MHIVNLLEQPPPEIISIILKNLPEQNLKILADQGNYTRISHGNTFEVLLDGLQVLALDEIVERLNPE</sequence>
<dbReference type="AlphaFoldDB" id="A0A2I1FW67"/>
<evidence type="ECO:0000313" key="2">
    <source>
        <dbReference type="Proteomes" id="UP000234323"/>
    </source>
</evidence>
<accession>A0A2I1FW67</accession>
<proteinExistence type="predicted"/>
<dbReference type="Proteomes" id="UP000234323">
    <property type="component" value="Unassembled WGS sequence"/>
</dbReference>
<reference evidence="1 2" key="1">
    <citation type="submission" date="2015-10" db="EMBL/GenBank/DDBJ databases">
        <title>Genome analyses suggest a sexual origin of heterokaryosis in a supposedly ancient asexual fungus.</title>
        <authorList>
            <person name="Ropars J."/>
            <person name="Sedzielewska K."/>
            <person name="Noel J."/>
            <person name="Charron P."/>
            <person name="Farinelli L."/>
            <person name="Marton T."/>
            <person name="Kruger M."/>
            <person name="Pelin A."/>
            <person name="Brachmann A."/>
            <person name="Corradi N."/>
        </authorList>
    </citation>
    <scope>NUCLEOTIDE SEQUENCE [LARGE SCALE GENOMIC DNA]</scope>
    <source>
        <strain evidence="1 2">A4</strain>
    </source>
</reference>
<protein>
    <submittedName>
        <fullName evidence="1">Uncharacterized protein</fullName>
    </submittedName>
</protein>
<dbReference type="EMBL" id="LLXI01000033">
    <property type="protein sequence ID" value="PKY38621.1"/>
    <property type="molecule type" value="Genomic_DNA"/>
</dbReference>
<comment type="caution">
    <text evidence="1">The sequence shown here is derived from an EMBL/GenBank/DDBJ whole genome shotgun (WGS) entry which is preliminary data.</text>
</comment>
<evidence type="ECO:0000313" key="1">
    <source>
        <dbReference type="EMBL" id="PKY38621.1"/>
    </source>
</evidence>
<name>A0A2I1FW67_9GLOM</name>
<gene>
    <name evidence="1" type="ORF">RhiirA4_451632</name>
</gene>
<organism evidence="1 2">
    <name type="scientific">Rhizophagus irregularis</name>
    <dbReference type="NCBI Taxonomy" id="588596"/>
    <lineage>
        <taxon>Eukaryota</taxon>
        <taxon>Fungi</taxon>
        <taxon>Fungi incertae sedis</taxon>
        <taxon>Mucoromycota</taxon>
        <taxon>Glomeromycotina</taxon>
        <taxon>Glomeromycetes</taxon>
        <taxon>Glomerales</taxon>
        <taxon>Glomeraceae</taxon>
        <taxon>Rhizophagus</taxon>
    </lineage>
</organism>
<keyword evidence="2" id="KW-1185">Reference proteome</keyword>